<evidence type="ECO:0000313" key="3">
    <source>
        <dbReference type="Proteomes" id="UP001189429"/>
    </source>
</evidence>
<keyword evidence="3" id="KW-1185">Reference proteome</keyword>
<reference evidence="2" key="1">
    <citation type="submission" date="2023-10" db="EMBL/GenBank/DDBJ databases">
        <authorList>
            <person name="Chen Y."/>
            <person name="Shah S."/>
            <person name="Dougan E. K."/>
            <person name="Thang M."/>
            <person name="Chan C."/>
        </authorList>
    </citation>
    <scope>NUCLEOTIDE SEQUENCE [LARGE SCALE GENOMIC DNA]</scope>
</reference>
<proteinExistence type="predicted"/>
<keyword evidence="1" id="KW-0812">Transmembrane</keyword>
<accession>A0ABN9RJT8</accession>
<keyword evidence="1" id="KW-1133">Transmembrane helix</keyword>
<dbReference type="Proteomes" id="UP001189429">
    <property type="component" value="Unassembled WGS sequence"/>
</dbReference>
<gene>
    <name evidence="2" type="ORF">PCOR1329_LOCUS21196</name>
</gene>
<organism evidence="2 3">
    <name type="scientific">Prorocentrum cordatum</name>
    <dbReference type="NCBI Taxonomy" id="2364126"/>
    <lineage>
        <taxon>Eukaryota</taxon>
        <taxon>Sar</taxon>
        <taxon>Alveolata</taxon>
        <taxon>Dinophyceae</taxon>
        <taxon>Prorocentrales</taxon>
        <taxon>Prorocentraceae</taxon>
        <taxon>Prorocentrum</taxon>
    </lineage>
</organism>
<keyword evidence="1" id="KW-0472">Membrane</keyword>
<name>A0ABN9RJT8_9DINO</name>
<dbReference type="EMBL" id="CAUYUJ010006947">
    <property type="protein sequence ID" value="CAK0819119.1"/>
    <property type="molecule type" value="Genomic_DNA"/>
</dbReference>
<comment type="caution">
    <text evidence="2">The sequence shown here is derived from an EMBL/GenBank/DDBJ whole genome shotgun (WGS) entry which is preliminary data.</text>
</comment>
<evidence type="ECO:0000313" key="2">
    <source>
        <dbReference type="EMBL" id="CAK0819119.1"/>
    </source>
</evidence>
<protein>
    <submittedName>
        <fullName evidence="2">Uncharacterized protein</fullName>
    </submittedName>
</protein>
<feature type="transmembrane region" description="Helical" evidence="1">
    <location>
        <begin position="117"/>
        <end position="140"/>
    </location>
</feature>
<feature type="transmembrane region" description="Helical" evidence="1">
    <location>
        <begin position="208"/>
        <end position="228"/>
    </location>
</feature>
<sequence>MALRAVSCTTLSWSSFRITARPTVRATLTPQSVANTCIAQTRREMRWLTPPFPNMIFLQLILEPLPLLAQPAFCMLLLATSIPKAFGMNGLFMVLRAITARPTPPFPNQIFRMLRHFCMLLLAAGTLGRFLALCTFAALISSNFHTAPRLSMAWQTNLYAPRRSVNMMFVPFRRAEWRMMRMTLRPPPPVNAALCPTPGTLHPALPLFPLRFLPSLLFLAFCPALPSYSPRAIS</sequence>
<evidence type="ECO:0000256" key="1">
    <source>
        <dbReference type="SAM" id="Phobius"/>
    </source>
</evidence>